<sequence>MHIYSLWTAVSVLVALPWAVLAKEYTVEYFFRPEKKFTCAKGSLERTDCAGDPYGGCAYAPRANDPLLWCCPAGGIHAHLSRSGYFVDAACWGWEQQCGPGKRHCQNGSADWCCDEVYEDCEYSEGKINLCLLKTDVFPNPQGALPTDAKYGAKLDAVATTVTFDATPASSTIAKTKSKPDTAKTQSASVAASTVTEKPTSTKRSSNSASASAGPTAQTPAPSTSAEASSVPSSTGGAGNNRPGTAAAVVIGSFVAGLMLLA</sequence>
<accession>A0A5J5EKB8</accession>
<dbReference type="EMBL" id="VXIS01000260">
    <property type="protein sequence ID" value="KAA8895499.1"/>
    <property type="molecule type" value="Genomic_DNA"/>
</dbReference>
<evidence type="ECO:0000256" key="1">
    <source>
        <dbReference type="SAM" id="MobiDB-lite"/>
    </source>
</evidence>
<feature type="signal peptide" evidence="2">
    <location>
        <begin position="1"/>
        <end position="22"/>
    </location>
</feature>
<keyword evidence="5" id="KW-1185">Reference proteome</keyword>
<proteinExistence type="predicted"/>
<name>A0A5J5EKB8_9PEZI</name>
<dbReference type="AlphaFoldDB" id="A0A5J5EKB8"/>
<protein>
    <submittedName>
        <fullName evidence="4">Uncharacterized protein</fullName>
    </submittedName>
</protein>
<reference evidence="4 5" key="1">
    <citation type="submission" date="2019-09" db="EMBL/GenBank/DDBJ databases">
        <title>Draft genome of the ectomycorrhizal ascomycete Sphaerosporella brunnea.</title>
        <authorList>
            <consortium name="DOE Joint Genome Institute"/>
            <person name="Benucci G.M."/>
            <person name="Marozzi G."/>
            <person name="Antonielli L."/>
            <person name="Sanchez S."/>
            <person name="Marco P."/>
            <person name="Wang X."/>
            <person name="Falini L.B."/>
            <person name="Barry K."/>
            <person name="Haridas S."/>
            <person name="Lipzen A."/>
            <person name="Labutti K."/>
            <person name="Grigoriev I.V."/>
            <person name="Murat C."/>
            <person name="Martin F."/>
            <person name="Albertini E."/>
            <person name="Donnini D."/>
            <person name="Bonito G."/>
        </authorList>
    </citation>
    <scope>NUCLEOTIDE SEQUENCE [LARGE SCALE GENOMIC DNA]</scope>
    <source>
        <strain evidence="4 5">Sb_GMNB300</strain>
    </source>
</reference>
<dbReference type="EMBL" id="VXIS01000260">
    <property type="protein sequence ID" value="KAA8895498.1"/>
    <property type="molecule type" value="Genomic_DNA"/>
</dbReference>
<keyword evidence="2" id="KW-0732">Signal</keyword>
<evidence type="ECO:0000313" key="5">
    <source>
        <dbReference type="Proteomes" id="UP000326924"/>
    </source>
</evidence>
<feature type="compositionally biased region" description="Low complexity" evidence="1">
    <location>
        <begin position="205"/>
        <end position="235"/>
    </location>
</feature>
<comment type="caution">
    <text evidence="4">The sequence shown here is derived from an EMBL/GenBank/DDBJ whole genome shotgun (WGS) entry which is preliminary data.</text>
</comment>
<feature type="region of interest" description="Disordered" evidence="1">
    <location>
        <begin position="170"/>
        <end position="241"/>
    </location>
</feature>
<feature type="compositionally biased region" description="Polar residues" evidence="1">
    <location>
        <begin position="183"/>
        <end position="204"/>
    </location>
</feature>
<evidence type="ECO:0000313" key="3">
    <source>
        <dbReference type="EMBL" id="KAA8895498.1"/>
    </source>
</evidence>
<dbReference type="Proteomes" id="UP000326924">
    <property type="component" value="Unassembled WGS sequence"/>
</dbReference>
<gene>
    <name evidence="3" type="ORF">FN846DRAFT_894082</name>
    <name evidence="4" type="ORF">FN846DRAFT_894084</name>
</gene>
<feature type="chain" id="PRO_5036145820" evidence="2">
    <location>
        <begin position="23"/>
        <end position="262"/>
    </location>
</feature>
<organism evidence="4 5">
    <name type="scientific">Sphaerosporella brunnea</name>
    <dbReference type="NCBI Taxonomy" id="1250544"/>
    <lineage>
        <taxon>Eukaryota</taxon>
        <taxon>Fungi</taxon>
        <taxon>Dikarya</taxon>
        <taxon>Ascomycota</taxon>
        <taxon>Pezizomycotina</taxon>
        <taxon>Pezizomycetes</taxon>
        <taxon>Pezizales</taxon>
        <taxon>Pyronemataceae</taxon>
        <taxon>Sphaerosporella</taxon>
    </lineage>
</organism>
<dbReference type="InParanoid" id="A0A5J5EKB8"/>
<dbReference type="OrthoDB" id="5487907at2759"/>
<evidence type="ECO:0000256" key="2">
    <source>
        <dbReference type="SAM" id="SignalP"/>
    </source>
</evidence>
<evidence type="ECO:0000313" key="4">
    <source>
        <dbReference type="EMBL" id="KAA8895499.1"/>
    </source>
</evidence>